<sequence>MPNFYITFGQKYRHEPHPLFKNAHPDGWLRVIAATETEARNLVASYIGPAWAFCYDEQRFDPEAMKMRFYPKGELALVTMDGVSDEALVQRYSPSSPEFYGQHPGDHLGNRIVGKLLESPSEFYDVEYFHDECLAEGYGLFAHIEDVDTNVISFEMDWASRWTCAVCKTELGK</sequence>
<proteinExistence type="predicted"/>
<dbReference type="GeneID" id="40080006"/>
<evidence type="ECO:0000313" key="1">
    <source>
        <dbReference type="EMBL" id="ALY10626.1"/>
    </source>
</evidence>
<name>A0A0U4K2A6_9CAUD</name>
<dbReference type="KEGG" id="vg:40080006"/>
<accession>A0A0U4K2A6</accession>
<evidence type="ECO:0000313" key="2">
    <source>
        <dbReference type="Proteomes" id="UP000224284"/>
    </source>
</evidence>
<dbReference type="EMBL" id="KU160669">
    <property type="protein sequence ID" value="ALY10626.1"/>
    <property type="molecule type" value="Genomic_DNA"/>
</dbReference>
<reference evidence="1 2" key="1">
    <citation type="submission" date="2015-11" db="EMBL/GenBank/DDBJ databases">
        <authorList>
            <person name="Menninger J.E."/>
            <person name="Lamey M.E."/>
            <person name="Lindemann J.M."/>
            <person name="Martynyuk T."/>
            <person name="Mele F.E."/>
            <person name="Nabua C.T."/>
            <person name="Napoli C.K."/>
            <person name="Santiago L.M."/>
            <person name="Sweetman A.T."/>
            <person name="Weinstein J.L."/>
            <person name="Barrett N.A."/>
            <person name="Buerkert T.R."/>
            <person name="Cautela J.A."/>
            <person name="Egan M.S."/>
            <person name="Erb J.E."/>
            <person name="Garrigan K.E."/>
            <person name="Hagan D.J."/>
            <person name="Hartwell M.C."/>
            <person name="Hyduchak K.M."/>
            <person name="Jacob A.E."/>
            <person name="DeNigris D.M."/>
            <person name="London S.C."/>
            <person name="King-Smith C."/>
            <person name="Lee-Soety J.Y."/>
            <person name="Bradley K.W."/>
            <person name="Asai D.J."/>
            <person name="Bowman C.A."/>
            <person name="Russell D.A."/>
            <person name="Pope W.H."/>
            <person name="Jacobs-Sera D."/>
            <person name="Hendrix R.W."/>
            <person name="Hatfull G.F."/>
        </authorList>
    </citation>
    <scope>NUCLEOTIDE SEQUENCE [LARGE SCALE GENOMIC DNA]</scope>
</reference>
<organism evidence="1 2">
    <name type="scientific">Arthrobacter phage Tank</name>
    <dbReference type="NCBI Taxonomy" id="1772319"/>
    <lineage>
        <taxon>Viruses</taxon>
        <taxon>Duplodnaviria</taxon>
        <taxon>Heunggongvirae</taxon>
        <taxon>Uroviricota</taxon>
        <taxon>Caudoviricetes</taxon>
        <taxon>Tankvirus</taxon>
        <taxon>Tankvirus tank</taxon>
    </lineage>
</organism>
<dbReference type="Proteomes" id="UP000224284">
    <property type="component" value="Segment"/>
</dbReference>
<protein>
    <submittedName>
        <fullName evidence="1">Uncharacterized protein</fullName>
    </submittedName>
</protein>
<dbReference type="RefSeq" id="YP_009604116.1">
    <property type="nucleotide sequence ID" value="NC_041961.1"/>
</dbReference>
<keyword evidence="2" id="KW-1185">Reference proteome</keyword>
<gene>
    <name evidence="1" type="primary">91</name>
    <name evidence="1" type="ORF">TANK_91</name>
</gene>